<dbReference type="GO" id="GO:0035673">
    <property type="term" value="F:oligopeptide transmembrane transporter activity"/>
    <property type="evidence" value="ECO:0007669"/>
    <property type="project" value="InterPro"/>
</dbReference>
<feature type="transmembrane region" description="Helical" evidence="6">
    <location>
        <begin position="294"/>
        <end position="314"/>
    </location>
</feature>
<evidence type="ECO:0000256" key="2">
    <source>
        <dbReference type="ARBA" id="ARBA00022448"/>
    </source>
</evidence>
<comment type="subcellular location">
    <subcellularLocation>
        <location evidence="1">Membrane</location>
        <topology evidence="1">Multi-pass membrane protein</topology>
    </subcellularLocation>
</comment>
<evidence type="ECO:0000256" key="6">
    <source>
        <dbReference type="SAM" id="Phobius"/>
    </source>
</evidence>
<feature type="transmembrane region" description="Helical" evidence="6">
    <location>
        <begin position="390"/>
        <end position="412"/>
    </location>
</feature>
<comment type="caution">
    <text evidence="7">The sequence shown here is derived from an EMBL/GenBank/DDBJ whole genome shotgun (WGS) entry which is preliminary data.</text>
</comment>
<evidence type="ECO:0000256" key="1">
    <source>
        <dbReference type="ARBA" id="ARBA00004141"/>
    </source>
</evidence>
<feature type="transmembrane region" description="Helical" evidence="6">
    <location>
        <begin position="12"/>
        <end position="31"/>
    </location>
</feature>
<proteinExistence type="predicted"/>
<reference evidence="7" key="1">
    <citation type="journal article" date="2020" name="bioRxiv">
        <title>A rank-normalized archaeal taxonomy based on genome phylogeny resolves widespread incomplete and uneven classifications.</title>
        <authorList>
            <person name="Rinke C."/>
            <person name="Chuvochina M."/>
            <person name="Mussig A.J."/>
            <person name="Chaumeil P.-A."/>
            <person name="Waite D.W."/>
            <person name="Whitman W.B."/>
            <person name="Parks D.H."/>
            <person name="Hugenholtz P."/>
        </authorList>
    </citation>
    <scope>NUCLEOTIDE SEQUENCE</scope>
    <source>
        <strain evidence="7">UBA8834</strain>
    </source>
</reference>
<feature type="transmembrane region" description="Helical" evidence="6">
    <location>
        <begin position="216"/>
        <end position="238"/>
    </location>
</feature>
<feature type="transmembrane region" description="Helical" evidence="6">
    <location>
        <begin position="158"/>
        <end position="176"/>
    </location>
</feature>
<dbReference type="EMBL" id="DUJN01000008">
    <property type="protein sequence ID" value="HII61901.1"/>
    <property type="molecule type" value="Genomic_DNA"/>
</dbReference>
<feature type="transmembrane region" description="Helical" evidence="6">
    <location>
        <begin position="462"/>
        <end position="488"/>
    </location>
</feature>
<feature type="transmembrane region" description="Helical" evidence="6">
    <location>
        <begin position="37"/>
        <end position="57"/>
    </location>
</feature>
<name>A0A832T5G4_PYRHR</name>
<feature type="transmembrane region" description="Helical" evidence="6">
    <location>
        <begin position="182"/>
        <end position="204"/>
    </location>
</feature>
<dbReference type="OMA" id="IPMSAFG"/>
<sequence length="527" mass="56861">MEKVRKHPSAFEPGVFVLNVIMAILGSIIGLELITRLGITTNTSIIGALIAILLARLPAKALKSFLDLNRQNLVQTAISGATFGAANAIFLPVGVTWLLGRQDLLIPMWIGATLAAIIDMTMIYWLFDTRIFPAKNPWPPGIATAETLIAAAKKGKRALLLLYGMIAGGIVRYLGIPADIAGVAWIGNMWALAMFGIGLIVRGYSKQLFGTDVNKYYVPHGIMIGAGLVALIQIILIISKKRRALKEEEATYEFTRSEEDIKSALTKGFTFYTVVALILALLGGLYSGMSIGMFIWWFLFAAIAALVSELIVGLSAMHAGWFPAFATALIFLILGILMRFPAPALGLLVGFTAATGPAFADMGYDLKTGWIIRGEGKDIKFEMEGRRQQYFAEITGLIVATTMVALFAKTYLAQDLVPPVDRVYVATIKAGANPEIAKYLLLWAIPGAIVQAIGGPDRQLGILFATGLLINYPIAGITVLVALAIRWAVVQKYKEEGQNILYVLGAGLIAGSTLVSFFTSTLKLGKK</sequence>
<feature type="transmembrane region" description="Helical" evidence="6">
    <location>
        <begin position="78"/>
        <end position="100"/>
    </location>
</feature>
<evidence type="ECO:0000256" key="4">
    <source>
        <dbReference type="ARBA" id="ARBA00022989"/>
    </source>
</evidence>
<evidence type="ECO:0000256" key="3">
    <source>
        <dbReference type="ARBA" id="ARBA00022692"/>
    </source>
</evidence>
<dbReference type="GO" id="GO:0016020">
    <property type="term" value="C:membrane"/>
    <property type="evidence" value="ECO:0007669"/>
    <property type="project" value="UniProtKB-SubCell"/>
</dbReference>
<keyword evidence="4 6" id="KW-1133">Transmembrane helix</keyword>
<keyword evidence="3 6" id="KW-0812">Transmembrane</keyword>
<dbReference type="RefSeq" id="WP_010885134.1">
    <property type="nucleotide sequence ID" value="NZ_DUJN01000008.1"/>
</dbReference>
<feature type="transmembrane region" description="Helical" evidence="6">
    <location>
        <begin position="269"/>
        <end position="287"/>
    </location>
</feature>
<gene>
    <name evidence="7" type="ORF">HA331_09240</name>
</gene>
<feature type="transmembrane region" description="Helical" evidence="6">
    <location>
        <begin position="106"/>
        <end position="127"/>
    </location>
</feature>
<dbReference type="Pfam" id="PF03169">
    <property type="entry name" value="OPT"/>
    <property type="match status" value="1"/>
</dbReference>
<protein>
    <submittedName>
        <fullName evidence="7">OPT family oligopeptide transporter</fullName>
    </submittedName>
</protein>
<keyword evidence="5 6" id="KW-0472">Membrane</keyword>
<dbReference type="Proteomes" id="UP000617544">
    <property type="component" value="Unassembled WGS sequence"/>
</dbReference>
<evidence type="ECO:0000256" key="5">
    <source>
        <dbReference type="ARBA" id="ARBA00023136"/>
    </source>
</evidence>
<dbReference type="InterPro" id="IPR004813">
    <property type="entry name" value="OPT"/>
</dbReference>
<feature type="transmembrane region" description="Helical" evidence="6">
    <location>
        <begin position="436"/>
        <end position="455"/>
    </location>
</feature>
<dbReference type="GeneID" id="1443369"/>
<evidence type="ECO:0000313" key="7">
    <source>
        <dbReference type="EMBL" id="HII61901.1"/>
    </source>
</evidence>
<accession>A0A832T5G4</accession>
<keyword evidence="2" id="KW-0813">Transport</keyword>
<feature type="transmembrane region" description="Helical" evidence="6">
    <location>
        <begin position="320"/>
        <end position="338"/>
    </location>
</feature>
<evidence type="ECO:0000313" key="8">
    <source>
        <dbReference type="Proteomes" id="UP000617544"/>
    </source>
</evidence>
<dbReference type="AlphaFoldDB" id="A0A832T5G4"/>
<feature type="transmembrane region" description="Helical" evidence="6">
    <location>
        <begin position="500"/>
        <end position="522"/>
    </location>
</feature>
<organism evidence="7 8">
    <name type="scientific">Pyrococcus horikoshii</name>
    <dbReference type="NCBI Taxonomy" id="53953"/>
    <lineage>
        <taxon>Archaea</taxon>
        <taxon>Methanobacteriati</taxon>
        <taxon>Methanobacteriota</taxon>
        <taxon>Thermococci</taxon>
        <taxon>Thermococcales</taxon>
        <taxon>Thermococcaceae</taxon>
        <taxon>Pyrococcus</taxon>
    </lineage>
</organism>